<dbReference type="Proteomes" id="UP000322245">
    <property type="component" value="Unassembled WGS sequence"/>
</dbReference>
<feature type="region of interest" description="Disordered" evidence="1">
    <location>
        <begin position="14"/>
        <end position="37"/>
    </location>
</feature>
<evidence type="ECO:0000256" key="1">
    <source>
        <dbReference type="SAM" id="MobiDB-lite"/>
    </source>
</evidence>
<feature type="compositionally biased region" description="Polar residues" evidence="1">
    <location>
        <begin position="14"/>
        <end position="23"/>
    </location>
</feature>
<evidence type="ECO:0000313" key="3">
    <source>
        <dbReference type="Proteomes" id="UP000322245"/>
    </source>
</evidence>
<accession>A0A5D3ALB5</accession>
<proteinExistence type="predicted"/>
<evidence type="ECO:0000313" key="2">
    <source>
        <dbReference type="EMBL" id="TYJ52295.1"/>
    </source>
</evidence>
<reference evidence="2 3" key="1">
    <citation type="submission" date="2017-05" db="EMBL/GenBank/DDBJ databases">
        <title>The Genome Sequence of Tsuchiyaea wingfieldii DSM 27421.</title>
        <authorList>
            <person name="Cuomo C."/>
            <person name="Passer A."/>
            <person name="Billmyre B."/>
            <person name="Heitman J."/>
        </authorList>
    </citation>
    <scope>NUCLEOTIDE SEQUENCE [LARGE SCALE GENOMIC DNA]</scope>
    <source>
        <strain evidence="2 3">DSM 27421</strain>
    </source>
</reference>
<protein>
    <submittedName>
        <fullName evidence="2">Uncharacterized protein</fullName>
    </submittedName>
</protein>
<gene>
    <name evidence="2" type="ORF">B9479_007110</name>
</gene>
<organism evidence="2 3">
    <name type="scientific">Cryptococcus floricola</name>
    <dbReference type="NCBI Taxonomy" id="2591691"/>
    <lineage>
        <taxon>Eukaryota</taxon>
        <taxon>Fungi</taxon>
        <taxon>Dikarya</taxon>
        <taxon>Basidiomycota</taxon>
        <taxon>Agaricomycotina</taxon>
        <taxon>Tremellomycetes</taxon>
        <taxon>Tremellales</taxon>
        <taxon>Cryptococcaceae</taxon>
        <taxon>Cryptococcus</taxon>
    </lineage>
</organism>
<keyword evidence="3" id="KW-1185">Reference proteome</keyword>
<comment type="caution">
    <text evidence="2">The sequence shown here is derived from an EMBL/GenBank/DDBJ whole genome shotgun (WGS) entry which is preliminary data.</text>
</comment>
<name>A0A5D3ALB5_9TREE</name>
<dbReference type="EMBL" id="NIDF01000143">
    <property type="protein sequence ID" value="TYJ52295.1"/>
    <property type="molecule type" value="Genomic_DNA"/>
</dbReference>
<sequence>MFFNIFTKKTFSSTAKANNTQASKDAPTGQRDRPLDKDGELLRLRGGCFGGSGGTTTISPLSLFS</sequence>
<dbReference type="AlphaFoldDB" id="A0A5D3ALB5"/>